<feature type="region of interest" description="Disordered" evidence="1">
    <location>
        <begin position="59"/>
        <end position="80"/>
    </location>
</feature>
<proteinExistence type="predicted"/>
<comment type="caution">
    <text evidence="2">The sequence shown here is derived from an EMBL/GenBank/DDBJ whole genome shotgun (WGS) entry which is preliminary data.</text>
</comment>
<evidence type="ECO:0000313" key="3">
    <source>
        <dbReference type="Proteomes" id="UP001632038"/>
    </source>
</evidence>
<dbReference type="PANTHER" id="PTHR31579:SF84">
    <property type="entry name" value="F21O3.6 PROTEIN"/>
    <property type="match status" value="1"/>
</dbReference>
<gene>
    <name evidence="2" type="ORF">CASFOL_040302</name>
</gene>
<sequence length="295" mass="33525">MYCFTRTKKVTDPLGEKVKARIIGWDRVEPDYVSSGSEHSIQADDDVTELFFNFIDQSPEKNDSDCEPEPDSSPSISDSRFRNNDLIRPIVINDDPSDLFRKLLKDHVFKALQAFFSSKPDRQVVRRSVMAYLRNYGYNAAVCKTKWQSSCGVTAGSHEFVDVIAKDPAGTRYFVDLDFASEFEIARPTDSYESLRRLLPAIFVGKIEDLKRILKAVSDAARRSMRSGGLHLLPWRKYRFMEKKWLGPYRRTINILPASFCPVVSSYGDVECRAVGFDSGMNGCCLVLPMAARTR</sequence>
<protein>
    <submittedName>
        <fullName evidence="2">Uncharacterized protein</fullName>
    </submittedName>
</protein>
<name>A0ABD3BFK4_9LAMI</name>
<evidence type="ECO:0000313" key="2">
    <source>
        <dbReference type="EMBL" id="KAL3616008.1"/>
    </source>
</evidence>
<organism evidence="2 3">
    <name type="scientific">Castilleja foliolosa</name>
    <dbReference type="NCBI Taxonomy" id="1961234"/>
    <lineage>
        <taxon>Eukaryota</taxon>
        <taxon>Viridiplantae</taxon>
        <taxon>Streptophyta</taxon>
        <taxon>Embryophyta</taxon>
        <taxon>Tracheophyta</taxon>
        <taxon>Spermatophyta</taxon>
        <taxon>Magnoliopsida</taxon>
        <taxon>eudicotyledons</taxon>
        <taxon>Gunneridae</taxon>
        <taxon>Pentapetalae</taxon>
        <taxon>asterids</taxon>
        <taxon>lamiids</taxon>
        <taxon>Lamiales</taxon>
        <taxon>Orobanchaceae</taxon>
        <taxon>Pedicularideae</taxon>
        <taxon>Castillejinae</taxon>
        <taxon>Castilleja</taxon>
    </lineage>
</organism>
<reference evidence="3" key="1">
    <citation type="journal article" date="2024" name="IScience">
        <title>Strigolactones Initiate the Formation of Haustorium-like Structures in Castilleja.</title>
        <authorList>
            <person name="Buerger M."/>
            <person name="Peterson D."/>
            <person name="Chory J."/>
        </authorList>
    </citation>
    <scope>NUCLEOTIDE SEQUENCE [LARGE SCALE GENOMIC DNA]</scope>
</reference>
<accession>A0ABD3BFK4</accession>
<keyword evidence="3" id="KW-1185">Reference proteome</keyword>
<dbReference type="EMBL" id="JAVIJP010000099">
    <property type="protein sequence ID" value="KAL3616008.1"/>
    <property type="molecule type" value="Genomic_DNA"/>
</dbReference>
<dbReference type="InterPro" id="IPR006502">
    <property type="entry name" value="PDDEXK-like"/>
</dbReference>
<dbReference type="NCBIfam" id="TIGR01615">
    <property type="entry name" value="A_thal_3542"/>
    <property type="match status" value="1"/>
</dbReference>
<dbReference type="Pfam" id="PF04720">
    <property type="entry name" value="PDDEXK_6"/>
    <property type="match status" value="1"/>
</dbReference>
<evidence type="ECO:0000256" key="1">
    <source>
        <dbReference type="SAM" id="MobiDB-lite"/>
    </source>
</evidence>
<dbReference type="PANTHER" id="PTHR31579">
    <property type="entry name" value="OS03G0796600 PROTEIN"/>
    <property type="match status" value="1"/>
</dbReference>
<dbReference type="AlphaFoldDB" id="A0ABD3BFK4"/>
<dbReference type="Proteomes" id="UP001632038">
    <property type="component" value="Unassembled WGS sequence"/>
</dbReference>